<organism evidence="11 12">
    <name type="scientific">Lottia gigantea</name>
    <name type="common">Giant owl limpet</name>
    <dbReference type="NCBI Taxonomy" id="225164"/>
    <lineage>
        <taxon>Eukaryota</taxon>
        <taxon>Metazoa</taxon>
        <taxon>Spiralia</taxon>
        <taxon>Lophotrochozoa</taxon>
        <taxon>Mollusca</taxon>
        <taxon>Gastropoda</taxon>
        <taxon>Patellogastropoda</taxon>
        <taxon>Lottioidea</taxon>
        <taxon>Lottiidae</taxon>
        <taxon>Lottia</taxon>
    </lineage>
</organism>
<dbReference type="InterPro" id="IPR025662">
    <property type="entry name" value="Sigma_54_int_dom_ATP-bd_1"/>
</dbReference>
<protein>
    <recommendedName>
        <fullName evidence="13">CARD domain-containing protein</fullName>
    </recommendedName>
</protein>
<dbReference type="AlphaFoldDB" id="V4C7C9"/>
<sequence length="1098" mass="124108">MEQGSTANSYVTNREREYLAKLCWLLHDAGTYTLRTIFNSIHPGITLKEHLAQHHIRSVLVKLHEQKALSESQWRVLYPVEKGGASSQRFDSRILVILLQTICHLSPPYPNGWSAEPLPNDTSLSADVVRLQILLQQIGSLVGVRHEEYPVLWRKIVEVLLRQGGPAVRGKIERTDTGNLNPEQQNFYIQHVKDIWGTTESGVGALRHLNGPRALNKPSKGGRKKTEDQEGLSLEDKVVLSKMFKVLMDTAVAEDIIDRLQQGQIIKITDRQEITALSKNSERMQFILLKIQNSKSPYAFKIFLDALKFKYNKLYEEVSEFRRITYKHGVKETRVFMKWFSDLVGICNKALKAHYGAVFSKMSPLPWNENLQMPIKDYFTATEIVHSDGHKVQLHDILPPRVTTGRGSKVILEGESGSGKSTLAAMMTYQWATKPDFFSEYYRFMILVDAELLEGNVRKSIYQQTILESSKITFDEFWETLESYDEDVVLVIDGFTGGRSELCKLIDGTHLLKSAVLVMVSPNISMSKVVKPDYKLFNVGLSVSHIPRCLRIYAGMMRIGSDDFDILLEELESWPHVHNLRHPFICYVTITTYKYTKLDLSKFVNISSLFESYVKSLATQFSKKHRFHLQEDDEDAFQSEVGDLVHHIEKLCFSIETTKKTFFTDGEIMGTSINTNVMKFGVLQRSPTTGLIKGHCSVLNNHMSARHLADLPPEELQETLDQRHILKYTKYSDIVSFLCGLYYLGERLSDVEKIFTGLTEIKTTRRLNGGSVHLVHLNQSLQSIVECQGNAKNVQTVATSFPKALSLHKRGIYPVNAILGLASVLKNGIVHLVQFDMYMHHYYLYQENIYMELATALSKCSTLKIIKATWARPEMMAKFLAKMTQNKPSLDFVQVDALKRSTCEELSAVTWDDLQSFCENLQNCQSFSFIGCQFPQIVGHVIKCLPYTISAIDFSKSELNLICASQLASHLEHSRCLKNLNLSNTELMGSSIVALAHGLKLSGSIEELRLCGIEFDRSGIAALGEALRLVTTLKALDLNDCTLTSEMCSLLAPAFADNQSLNVLRVSSARIASPDLSLIKSQQNDNFSVVFTDDQIMV</sequence>
<keyword evidence="5" id="KW-0067">ATP-binding</keyword>
<evidence type="ECO:0000313" key="12">
    <source>
        <dbReference type="Proteomes" id="UP000030746"/>
    </source>
</evidence>
<dbReference type="HOGENOM" id="CLU_274324_0_0_1"/>
<feature type="domain" description="DZIP3-like HEPN" evidence="10">
    <location>
        <begin position="46"/>
        <end position="187"/>
    </location>
</feature>
<dbReference type="SUPFAM" id="SSF52540">
    <property type="entry name" value="P-loop containing nucleoside triphosphate hydrolases"/>
    <property type="match status" value="1"/>
</dbReference>
<evidence type="ECO:0000256" key="2">
    <source>
        <dbReference type="ARBA" id="ARBA00022490"/>
    </source>
</evidence>
<dbReference type="GO" id="GO:0045087">
    <property type="term" value="P:innate immune response"/>
    <property type="evidence" value="ECO:0007669"/>
    <property type="project" value="UniProtKB-KW"/>
</dbReference>
<keyword evidence="3" id="KW-0399">Innate immunity</keyword>
<evidence type="ECO:0000259" key="9">
    <source>
        <dbReference type="Pfam" id="PF05729"/>
    </source>
</evidence>
<evidence type="ECO:0000259" key="8">
    <source>
        <dbReference type="Pfam" id="PF00619"/>
    </source>
</evidence>
<dbReference type="InterPro" id="IPR001315">
    <property type="entry name" value="CARD"/>
</dbReference>
<feature type="domain" description="NACHT" evidence="9">
    <location>
        <begin position="410"/>
        <end position="525"/>
    </location>
</feature>
<evidence type="ECO:0000256" key="1">
    <source>
        <dbReference type="ARBA" id="ARBA00004496"/>
    </source>
</evidence>
<dbReference type="PANTHER" id="PTHR46844:SF1">
    <property type="entry name" value="SLR5058 PROTEIN"/>
    <property type="match status" value="1"/>
</dbReference>
<keyword evidence="4" id="KW-0547">Nucleotide-binding</keyword>
<dbReference type="GO" id="GO:0042981">
    <property type="term" value="P:regulation of apoptotic process"/>
    <property type="evidence" value="ECO:0007669"/>
    <property type="project" value="InterPro"/>
</dbReference>
<evidence type="ECO:0000256" key="7">
    <source>
        <dbReference type="SAM" id="MobiDB-lite"/>
    </source>
</evidence>
<proteinExistence type="predicted"/>
<evidence type="ECO:0000313" key="11">
    <source>
        <dbReference type="EMBL" id="ESO97594.1"/>
    </source>
</evidence>
<dbReference type="CDD" id="cd01671">
    <property type="entry name" value="CARD"/>
    <property type="match status" value="1"/>
</dbReference>
<dbReference type="RefSeq" id="XP_009051454.1">
    <property type="nucleotide sequence ID" value="XM_009053206.1"/>
</dbReference>
<keyword evidence="6" id="KW-0391">Immunity</keyword>
<evidence type="ECO:0000256" key="3">
    <source>
        <dbReference type="ARBA" id="ARBA00022588"/>
    </source>
</evidence>
<dbReference type="Gene3D" id="3.80.10.10">
    <property type="entry name" value="Ribonuclease Inhibitor"/>
    <property type="match status" value="1"/>
</dbReference>
<dbReference type="Gene3D" id="3.40.50.300">
    <property type="entry name" value="P-loop containing nucleotide triphosphate hydrolases"/>
    <property type="match status" value="1"/>
</dbReference>
<dbReference type="SUPFAM" id="SSF47986">
    <property type="entry name" value="DEATH domain"/>
    <property type="match status" value="1"/>
</dbReference>
<name>V4C7C9_LOTGI</name>
<keyword evidence="2" id="KW-0963">Cytoplasm</keyword>
<dbReference type="PANTHER" id="PTHR46844">
    <property type="entry name" value="SLR5058 PROTEIN"/>
    <property type="match status" value="1"/>
</dbReference>
<dbReference type="OMA" id="STWANIR"/>
<feature type="domain" description="CARD" evidence="8">
    <location>
        <begin position="252"/>
        <end position="318"/>
    </location>
</feature>
<dbReference type="Pfam" id="PF05729">
    <property type="entry name" value="NACHT"/>
    <property type="match status" value="1"/>
</dbReference>
<keyword evidence="12" id="KW-1185">Reference proteome</keyword>
<dbReference type="OrthoDB" id="10071976at2759"/>
<evidence type="ECO:0000256" key="6">
    <source>
        <dbReference type="ARBA" id="ARBA00022859"/>
    </source>
</evidence>
<dbReference type="Pfam" id="PF00619">
    <property type="entry name" value="CARD"/>
    <property type="match status" value="1"/>
</dbReference>
<dbReference type="InterPro" id="IPR041249">
    <property type="entry name" value="HEPN_DZIP3"/>
</dbReference>
<dbReference type="KEGG" id="lgi:LOTGIDRAFT_152683"/>
<evidence type="ECO:0000259" key="10">
    <source>
        <dbReference type="Pfam" id="PF18738"/>
    </source>
</evidence>
<dbReference type="SMART" id="SM00368">
    <property type="entry name" value="LRR_RI"/>
    <property type="match status" value="3"/>
</dbReference>
<dbReference type="Gene3D" id="1.10.533.10">
    <property type="entry name" value="Death Domain, Fas"/>
    <property type="match status" value="1"/>
</dbReference>
<dbReference type="SUPFAM" id="SSF52047">
    <property type="entry name" value="RNI-like"/>
    <property type="match status" value="1"/>
</dbReference>
<dbReference type="InterPro" id="IPR011029">
    <property type="entry name" value="DEATH-like_dom_sf"/>
</dbReference>
<evidence type="ECO:0000256" key="5">
    <source>
        <dbReference type="ARBA" id="ARBA00022840"/>
    </source>
</evidence>
<evidence type="ECO:0008006" key="13">
    <source>
        <dbReference type="Google" id="ProtNLM"/>
    </source>
</evidence>
<dbReference type="InterPro" id="IPR007111">
    <property type="entry name" value="NACHT_NTPase"/>
</dbReference>
<reference evidence="11 12" key="1">
    <citation type="journal article" date="2013" name="Nature">
        <title>Insights into bilaterian evolution from three spiralian genomes.</title>
        <authorList>
            <person name="Simakov O."/>
            <person name="Marletaz F."/>
            <person name="Cho S.J."/>
            <person name="Edsinger-Gonzales E."/>
            <person name="Havlak P."/>
            <person name="Hellsten U."/>
            <person name="Kuo D.H."/>
            <person name="Larsson T."/>
            <person name="Lv J."/>
            <person name="Arendt D."/>
            <person name="Savage R."/>
            <person name="Osoegawa K."/>
            <person name="de Jong P."/>
            <person name="Grimwood J."/>
            <person name="Chapman J.A."/>
            <person name="Shapiro H."/>
            <person name="Aerts A."/>
            <person name="Otillar R.P."/>
            <person name="Terry A.Y."/>
            <person name="Boore J.L."/>
            <person name="Grigoriev I.V."/>
            <person name="Lindberg D.R."/>
            <person name="Seaver E.C."/>
            <person name="Weisblat D.A."/>
            <person name="Putnam N.H."/>
            <person name="Rokhsar D.S."/>
        </authorList>
    </citation>
    <scope>NUCLEOTIDE SEQUENCE [LARGE SCALE GENOMIC DNA]</scope>
</reference>
<dbReference type="EMBL" id="KB201304">
    <property type="protein sequence ID" value="ESO97594.1"/>
    <property type="molecule type" value="Genomic_DNA"/>
</dbReference>
<dbReference type="PROSITE" id="PS00675">
    <property type="entry name" value="SIGMA54_INTERACT_1"/>
    <property type="match status" value="1"/>
</dbReference>
<dbReference type="CTD" id="20235753"/>
<dbReference type="GeneID" id="20235753"/>
<dbReference type="InterPro" id="IPR032675">
    <property type="entry name" value="LRR_dom_sf"/>
</dbReference>
<dbReference type="Pfam" id="PF18738">
    <property type="entry name" value="HEPN_DZIP3"/>
    <property type="match status" value="1"/>
</dbReference>
<dbReference type="Proteomes" id="UP000030746">
    <property type="component" value="Unassembled WGS sequence"/>
</dbReference>
<comment type="subcellular location">
    <subcellularLocation>
        <location evidence="1">Cytoplasm</location>
    </subcellularLocation>
</comment>
<gene>
    <name evidence="11" type="ORF">LOTGIDRAFT_152683</name>
</gene>
<dbReference type="InterPro" id="IPR027417">
    <property type="entry name" value="P-loop_NTPase"/>
</dbReference>
<accession>V4C7C9</accession>
<dbReference type="GO" id="GO:0005737">
    <property type="term" value="C:cytoplasm"/>
    <property type="evidence" value="ECO:0007669"/>
    <property type="project" value="UniProtKB-SubCell"/>
</dbReference>
<feature type="region of interest" description="Disordered" evidence="7">
    <location>
        <begin position="208"/>
        <end position="229"/>
    </location>
</feature>
<evidence type="ECO:0000256" key="4">
    <source>
        <dbReference type="ARBA" id="ARBA00022741"/>
    </source>
</evidence>
<dbReference type="GO" id="GO:0005524">
    <property type="term" value="F:ATP binding"/>
    <property type="evidence" value="ECO:0007669"/>
    <property type="project" value="UniProtKB-KW"/>
</dbReference>